<feature type="transmembrane region" description="Helical" evidence="2">
    <location>
        <begin position="401"/>
        <end position="423"/>
    </location>
</feature>
<evidence type="ECO:0000313" key="4">
    <source>
        <dbReference type="EMBL" id="CAR24597.1"/>
    </source>
</evidence>
<dbReference type="OrthoDB" id="2140105at2759"/>
<reference evidence="4 5" key="1">
    <citation type="journal article" date="2009" name="Genome Res.">
        <title>Comparative genomics of protoploid Saccharomycetaceae.</title>
        <authorList>
            <consortium name="The Genolevures Consortium"/>
            <person name="Souciet J.-L."/>
            <person name="Dujon B."/>
            <person name="Gaillardin C."/>
            <person name="Johnston M."/>
            <person name="Baret P.V."/>
            <person name="Cliften P."/>
            <person name="Sherman D.J."/>
            <person name="Weissenbach J."/>
            <person name="Westhof E."/>
            <person name="Wincker P."/>
            <person name="Jubin C."/>
            <person name="Poulain J."/>
            <person name="Barbe V."/>
            <person name="Segurens B."/>
            <person name="Artiguenave F."/>
            <person name="Anthouard V."/>
            <person name="Vacherie B."/>
            <person name="Val M.-E."/>
            <person name="Fulton R.S."/>
            <person name="Minx P."/>
            <person name="Wilson R."/>
            <person name="Durrens P."/>
            <person name="Jean G."/>
            <person name="Marck C."/>
            <person name="Martin T."/>
            <person name="Nikolski M."/>
            <person name="Rolland T."/>
            <person name="Seret M.-L."/>
            <person name="Casaregola S."/>
            <person name="Despons L."/>
            <person name="Fairhead C."/>
            <person name="Fischer G."/>
            <person name="Lafontaine I."/>
            <person name="Leh V."/>
            <person name="Lemaire M."/>
            <person name="de Montigny J."/>
            <person name="Neuveglise C."/>
            <person name="Thierry A."/>
            <person name="Blanc-Lenfle I."/>
            <person name="Bleykasten C."/>
            <person name="Diffels J."/>
            <person name="Fritsch E."/>
            <person name="Frangeul L."/>
            <person name="Goeffon A."/>
            <person name="Jauniaux N."/>
            <person name="Kachouri-Lafond R."/>
            <person name="Payen C."/>
            <person name="Potier S."/>
            <person name="Pribylova L."/>
            <person name="Ozanne C."/>
            <person name="Richard G.-F."/>
            <person name="Sacerdot C."/>
            <person name="Straub M.-L."/>
            <person name="Talla E."/>
        </authorList>
    </citation>
    <scope>NUCLEOTIDE SEQUENCE [LARGE SCALE GENOMIC DNA]</scope>
    <source>
        <strain evidence="5">ATCC 56472 / CBS 6340 / NRRL Y-8284</strain>
    </source>
</reference>
<dbReference type="GeneID" id="8293270"/>
<feature type="compositionally biased region" description="Basic and acidic residues" evidence="1">
    <location>
        <begin position="1"/>
        <end position="15"/>
    </location>
</feature>
<sequence>MSYDRSEQLSEELSRVETGASELQHQEFTRAVVGENSDEGSSAERAAAKEEDAENEPEMPAVRLRRTESKLSRVVTGFFSDRMHTERRTLLGKFLLNHLLLGMLIMAVFSLYWGAMYKRSSHLHKVKVLAVIQDDGGDGGSAGGVATAIPQLLESVPGTWHVYNTSSFQQRYGVAGGEIDAKIHKLVHDEKYWMSLNVKPNATNALLDSVRRASAPAFNSSQYFEAFYESGRDPTNMKSTILPLMLQLEALHQNYHASVYLPAVLQNASQTMAQAARNVAQAGRMVYGQVDSRPFSDYVLLGPLQVGLIYCILLTFFQLALFGPIHGQMGQKLKPSHMLLYRYTIAFVNYFFLSLFFCLVSLAFQVDYTKTFGRGGFMVAWMTSWLLMAAVGGANENMITMVMSVAPQFLGFWMIFWVVLNISPSFYPMDLTNNFYRYGYMTPIYNGVMMFRVIFLDLYRGNLGRNYGILCAWVVVNMALFPFVMKFFIHQKKKEVMRAAAARNAS</sequence>
<organism evidence="4 5">
    <name type="scientific">Lachancea thermotolerans (strain ATCC 56472 / CBS 6340 / NRRL Y-8284)</name>
    <name type="common">Yeast</name>
    <name type="synonym">Kluyveromyces thermotolerans</name>
    <dbReference type="NCBI Taxonomy" id="559295"/>
    <lineage>
        <taxon>Eukaryota</taxon>
        <taxon>Fungi</taxon>
        <taxon>Dikarya</taxon>
        <taxon>Ascomycota</taxon>
        <taxon>Saccharomycotina</taxon>
        <taxon>Saccharomycetes</taxon>
        <taxon>Saccharomycetales</taxon>
        <taxon>Saccharomycetaceae</taxon>
        <taxon>Lachancea</taxon>
    </lineage>
</organism>
<feature type="transmembrane region" description="Helical" evidence="2">
    <location>
        <begin position="435"/>
        <end position="455"/>
    </location>
</feature>
<feature type="transmembrane region" description="Helical" evidence="2">
    <location>
        <begin position="376"/>
        <end position="395"/>
    </location>
</feature>
<dbReference type="FunCoup" id="C5DJV8">
    <property type="interactions" value="27"/>
</dbReference>
<feature type="transmembrane region" description="Helical" evidence="2">
    <location>
        <begin position="95"/>
        <end position="115"/>
    </location>
</feature>
<keyword evidence="2" id="KW-0812">Transmembrane</keyword>
<accession>C5DJV8</accession>
<name>C5DJV8_LACTC</name>
<dbReference type="InterPro" id="IPR053001">
    <property type="entry name" value="MNNG_permease-like"/>
</dbReference>
<feature type="transmembrane region" description="Helical" evidence="2">
    <location>
        <begin position="467"/>
        <end position="489"/>
    </location>
</feature>
<feature type="region of interest" description="Disordered" evidence="1">
    <location>
        <begin position="1"/>
        <end position="63"/>
    </location>
</feature>
<dbReference type="Pfam" id="PF12051">
    <property type="entry name" value="DUF3533"/>
    <property type="match status" value="1"/>
</dbReference>
<feature type="transmembrane region" description="Helical" evidence="2">
    <location>
        <begin position="298"/>
        <end position="320"/>
    </location>
</feature>
<dbReference type="InParanoid" id="C5DJV8"/>
<dbReference type="STRING" id="559295.C5DJV8"/>
<evidence type="ECO:0000256" key="2">
    <source>
        <dbReference type="SAM" id="Phobius"/>
    </source>
</evidence>
<dbReference type="Proteomes" id="UP000002036">
    <property type="component" value="Chromosome F"/>
</dbReference>
<evidence type="ECO:0000259" key="3">
    <source>
        <dbReference type="Pfam" id="PF12051"/>
    </source>
</evidence>
<evidence type="ECO:0000256" key="1">
    <source>
        <dbReference type="SAM" id="MobiDB-lite"/>
    </source>
</evidence>
<gene>
    <name evidence="4" type="ordered locus">KLTH0F19492g</name>
</gene>
<feature type="domain" description="DUF3533" evidence="3">
    <location>
        <begin position="97"/>
        <end position="479"/>
    </location>
</feature>
<dbReference type="PANTHER" id="PTHR34814:SF1">
    <property type="entry name" value="NITROSOGUANIDINE RESISTANCE PROTEIN SNG1"/>
    <property type="match status" value="1"/>
</dbReference>
<dbReference type="AlphaFoldDB" id="C5DJV8"/>
<keyword evidence="2" id="KW-1133">Transmembrane helix</keyword>
<keyword evidence="2" id="KW-0472">Membrane</keyword>
<dbReference type="HOGENOM" id="CLU_020178_0_1_1"/>
<protein>
    <submittedName>
        <fullName evidence="4">KLTH0F19492p</fullName>
    </submittedName>
</protein>
<dbReference type="eggNOG" id="ENOG502QUA0">
    <property type="taxonomic scope" value="Eukaryota"/>
</dbReference>
<feature type="transmembrane region" description="Helical" evidence="2">
    <location>
        <begin position="340"/>
        <end position="364"/>
    </location>
</feature>
<evidence type="ECO:0000313" key="5">
    <source>
        <dbReference type="Proteomes" id="UP000002036"/>
    </source>
</evidence>
<dbReference type="OMA" id="PLENMAM"/>
<keyword evidence="5" id="KW-1185">Reference proteome</keyword>
<dbReference type="RefSeq" id="XP_002555034.1">
    <property type="nucleotide sequence ID" value="XM_002554988.1"/>
</dbReference>
<dbReference type="KEGG" id="lth:KLTH0F19492g"/>
<dbReference type="PANTHER" id="PTHR34814">
    <property type="entry name" value="NITROSOGUANIDINE RESISTANCE PROTEIN SNG1"/>
    <property type="match status" value="1"/>
</dbReference>
<dbReference type="GO" id="GO:0016020">
    <property type="term" value="C:membrane"/>
    <property type="evidence" value="ECO:0007669"/>
    <property type="project" value="TreeGrafter"/>
</dbReference>
<proteinExistence type="predicted"/>
<dbReference type="InterPro" id="IPR022703">
    <property type="entry name" value="DUF3533"/>
</dbReference>
<dbReference type="EMBL" id="CU928170">
    <property type="protein sequence ID" value="CAR24597.1"/>
    <property type="molecule type" value="Genomic_DNA"/>
</dbReference>